<dbReference type="PROSITE" id="PS51257">
    <property type="entry name" value="PROKAR_LIPOPROTEIN"/>
    <property type="match status" value="1"/>
</dbReference>
<evidence type="ECO:0000313" key="3">
    <source>
        <dbReference type="EMBL" id="HGG02837.1"/>
    </source>
</evidence>
<evidence type="ECO:0000256" key="2">
    <source>
        <dbReference type="SAM" id="SignalP"/>
    </source>
</evidence>
<sequence>MVSTNRIRLKPLSSILSLVAGMVIAGCNSIVTDRYQATAEVQYRWQVSYTTAQEKFPRRETFAANSLTNINGQKPQGAITGPDDKGLWWPSLPPRPTVEEMEQRQQPGENIGTPELNKSVEYKLSYQVGQETVTLPTNHQVYRAVAKAYPERLPLKFTLGVGDASVDKAETQ</sequence>
<comment type="caution">
    <text evidence="3">The sequence shown here is derived from an EMBL/GenBank/DDBJ whole genome shotgun (WGS) entry which is preliminary data.</text>
</comment>
<reference evidence="3" key="1">
    <citation type="journal article" date="2020" name="mSystems">
        <title>Genome- and Community-Level Interaction Insights into Carbon Utilization and Element Cycling Functions of Hydrothermarchaeota in Hydrothermal Sediment.</title>
        <authorList>
            <person name="Zhou Z."/>
            <person name="Liu Y."/>
            <person name="Xu W."/>
            <person name="Pan J."/>
            <person name="Luo Z.H."/>
            <person name="Li M."/>
        </authorList>
    </citation>
    <scope>NUCLEOTIDE SEQUENCE [LARGE SCALE GENOMIC DNA]</scope>
    <source>
        <strain evidence="3">SpSt-374</strain>
    </source>
</reference>
<feature type="chain" id="PRO_5027609192" evidence="2">
    <location>
        <begin position="26"/>
        <end position="172"/>
    </location>
</feature>
<keyword evidence="2" id="KW-0732">Signal</keyword>
<accession>A0A7C3VMH3</accession>
<evidence type="ECO:0000256" key="1">
    <source>
        <dbReference type="SAM" id="MobiDB-lite"/>
    </source>
</evidence>
<organism evidence="3">
    <name type="scientific">Planktothricoides sp. SpSt-374</name>
    <dbReference type="NCBI Taxonomy" id="2282167"/>
    <lineage>
        <taxon>Bacteria</taxon>
        <taxon>Bacillati</taxon>
        <taxon>Cyanobacteriota</taxon>
        <taxon>Cyanophyceae</taxon>
        <taxon>Oscillatoriophycideae</taxon>
        <taxon>Oscillatoriales</taxon>
        <taxon>Oscillatoriaceae</taxon>
        <taxon>Planktothricoides</taxon>
    </lineage>
</organism>
<feature type="region of interest" description="Disordered" evidence="1">
    <location>
        <begin position="92"/>
        <end position="114"/>
    </location>
</feature>
<gene>
    <name evidence="3" type="ORF">ENR15_19890</name>
</gene>
<dbReference type="EMBL" id="DSPX01000200">
    <property type="protein sequence ID" value="HGG02837.1"/>
    <property type="molecule type" value="Genomic_DNA"/>
</dbReference>
<proteinExistence type="predicted"/>
<feature type="signal peptide" evidence="2">
    <location>
        <begin position="1"/>
        <end position="25"/>
    </location>
</feature>
<dbReference type="AlphaFoldDB" id="A0A7C3VMH3"/>
<protein>
    <submittedName>
        <fullName evidence="3">Uncharacterized protein</fullName>
    </submittedName>
</protein>
<name>A0A7C3VMH3_9CYAN</name>